<dbReference type="AlphaFoldDB" id="A0AA37W970"/>
<gene>
    <name evidence="1" type="ORF">GCM10007876_28750</name>
</gene>
<dbReference type="Proteomes" id="UP001161389">
    <property type="component" value="Unassembled WGS sequence"/>
</dbReference>
<sequence>METHALIRFDCSSSETLKRVHYYLDSDTRPCFEEDVPVSELPVFETMEFAPSPIKIINDGLVIDSLFENAEFEELNSMIKALSRWTDHCYLFFADDEEYKAYFELKEGQLVGIYSLGEDDILDEHLHDLDWGQRALDKVLESMSSA</sequence>
<reference evidence="1" key="2">
    <citation type="submission" date="2023-01" db="EMBL/GenBank/DDBJ databases">
        <title>Draft genome sequence of Litoribrevibacter albus strain NBRC 110071.</title>
        <authorList>
            <person name="Sun Q."/>
            <person name="Mori K."/>
        </authorList>
    </citation>
    <scope>NUCLEOTIDE SEQUENCE</scope>
    <source>
        <strain evidence="1">NBRC 110071</strain>
    </source>
</reference>
<protein>
    <submittedName>
        <fullName evidence="1">Uncharacterized protein</fullName>
    </submittedName>
</protein>
<dbReference type="RefSeq" id="WP_284382364.1">
    <property type="nucleotide sequence ID" value="NZ_BSNM01000015.1"/>
</dbReference>
<comment type="caution">
    <text evidence="1">The sequence shown here is derived from an EMBL/GenBank/DDBJ whole genome shotgun (WGS) entry which is preliminary data.</text>
</comment>
<proteinExistence type="predicted"/>
<organism evidence="1 2">
    <name type="scientific">Litoribrevibacter albus</name>
    <dbReference type="NCBI Taxonomy" id="1473156"/>
    <lineage>
        <taxon>Bacteria</taxon>
        <taxon>Pseudomonadati</taxon>
        <taxon>Pseudomonadota</taxon>
        <taxon>Gammaproteobacteria</taxon>
        <taxon>Oceanospirillales</taxon>
        <taxon>Oceanospirillaceae</taxon>
        <taxon>Litoribrevibacter</taxon>
    </lineage>
</organism>
<accession>A0AA37W970</accession>
<reference evidence="1" key="1">
    <citation type="journal article" date="2014" name="Int. J. Syst. Evol. Microbiol.">
        <title>Complete genome sequence of Corynebacterium casei LMG S-19264T (=DSM 44701T), isolated from a smear-ripened cheese.</title>
        <authorList>
            <consortium name="US DOE Joint Genome Institute (JGI-PGF)"/>
            <person name="Walter F."/>
            <person name="Albersmeier A."/>
            <person name="Kalinowski J."/>
            <person name="Ruckert C."/>
        </authorList>
    </citation>
    <scope>NUCLEOTIDE SEQUENCE</scope>
    <source>
        <strain evidence="1">NBRC 110071</strain>
    </source>
</reference>
<evidence type="ECO:0000313" key="1">
    <source>
        <dbReference type="EMBL" id="GLQ32396.1"/>
    </source>
</evidence>
<name>A0AA37W970_9GAMM</name>
<evidence type="ECO:0000313" key="2">
    <source>
        <dbReference type="Proteomes" id="UP001161389"/>
    </source>
</evidence>
<keyword evidence="2" id="KW-1185">Reference proteome</keyword>
<dbReference type="EMBL" id="BSNM01000015">
    <property type="protein sequence ID" value="GLQ32396.1"/>
    <property type="molecule type" value="Genomic_DNA"/>
</dbReference>